<dbReference type="PANTHER" id="PTHR11080:SF2">
    <property type="entry name" value="LD05707P"/>
    <property type="match status" value="1"/>
</dbReference>
<reference evidence="9 10" key="1">
    <citation type="journal article" date="2023" name="bioRxiv">
        <title>High-quality genome assemblies of four members of thePodospora anserinaspecies complex.</title>
        <authorList>
            <person name="Ament-Velasquez S.L."/>
            <person name="Vogan A.A."/>
            <person name="Wallerman O."/>
            <person name="Hartmann F."/>
            <person name="Gautier V."/>
            <person name="Silar P."/>
            <person name="Giraud T."/>
            <person name="Johannesson H."/>
        </authorList>
    </citation>
    <scope>NUCLEOTIDE SEQUENCE [LARGE SCALE GENOMIC DNA]</scope>
    <source>
        <strain evidence="9 10">CBS 411.78</strain>
    </source>
</reference>
<keyword evidence="2" id="KW-0662">Pyridine nucleotide biosynthesis</keyword>
<evidence type="ECO:0000313" key="10">
    <source>
        <dbReference type="Proteomes" id="UP001326199"/>
    </source>
</evidence>
<evidence type="ECO:0000256" key="5">
    <source>
        <dbReference type="ARBA" id="ARBA00037900"/>
    </source>
</evidence>
<feature type="domain" description="Isochorismatase-like" evidence="8">
    <location>
        <begin position="69"/>
        <end position="280"/>
    </location>
</feature>
<evidence type="ECO:0000256" key="6">
    <source>
        <dbReference type="ARBA" id="ARBA00039017"/>
    </source>
</evidence>
<comment type="similarity">
    <text evidence="1">Belongs to the isochorismatase family.</text>
</comment>
<evidence type="ECO:0000313" key="9">
    <source>
        <dbReference type="EMBL" id="KAK4672639.1"/>
    </source>
</evidence>
<proteinExistence type="inferred from homology"/>
<evidence type="ECO:0000256" key="4">
    <source>
        <dbReference type="ARBA" id="ARBA00022801"/>
    </source>
</evidence>
<gene>
    <name evidence="9" type="ORF">QC763_104840</name>
</gene>
<sequence length="298" mass="32946">MVALQMGFLEQMKLPFRTGEFDGHLLTVIAKRSPSRPCIISYRLIQFSLGIQRTANVVMADSQSSFRPALLVVDMQEDFCPPSGSLAVPLGRTITPLINTLLTVSPRTLPLKIATQDWHPPNHISFAPNHPSNPPPFVTSHTITNPLNPSQSYTTLLWPPHCIQSTPGASLIPELSSQNFTHIIKKGLDPRVEMYSAFFDPFPPTPTGERVCDSGLAKLLHDEKVTHVYVVGLAGDYCVKHTAYDAAKEGFQTVIIEEGTKTVNPGGWEECKKEMESIGGVRVVSVESEEVQRLFRKD</sequence>
<evidence type="ECO:0000256" key="3">
    <source>
        <dbReference type="ARBA" id="ARBA00022723"/>
    </source>
</evidence>
<dbReference type="GeneID" id="87927397"/>
<comment type="pathway">
    <text evidence="5">Cofactor biosynthesis; nicotinate biosynthesis; nicotinate from nicotinamide: step 1/1.</text>
</comment>
<dbReference type="Gene3D" id="3.40.50.850">
    <property type="entry name" value="Isochorismatase-like"/>
    <property type="match status" value="1"/>
</dbReference>
<protein>
    <recommendedName>
        <fullName evidence="6">nicotinamidase</fullName>
        <ecNumber evidence="6">3.5.1.19</ecNumber>
    </recommendedName>
    <alternativeName>
        <fullName evidence="7">Nicotinamide deamidase</fullName>
    </alternativeName>
</protein>
<accession>A0ABR0HXL3</accession>
<dbReference type="RefSeq" id="XP_062769961.1">
    <property type="nucleotide sequence ID" value="XM_062907054.1"/>
</dbReference>
<evidence type="ECO:0000256" key="1">
    <source>
        <dbReference type="ARBA" id="ARBA00006336"/>
    </source>
</evidence>
<dbReference type="InterPro" id="IPR000868">
    <property type="entry name" value="Isochorismatase-like_dom"/>
</dbReference>
<dbReference type="InterPro" id="IPR052347">
    <property type="entry name" value="Isochorismatase_Nicotinamidase"/>
</dbReference>
<comment type="caution">
    <text evidence="9">The sequence shown here is derived from an EMBL/GenBank/DDBJ whole genome shotgun (WGS) entry which is preliminary data.</text>
</comment>
<dbReference type="PANTHER" id="PTHR11080">
    <property type="entry name" value="PYRAZINAMIDASE/NICOTINAMIDASE"/>
    <property type="match status" value="1"/>
</dbReference>
<dbReference type="CDD" id="cd01011">
    <property type="entry name" value="nicotinamidase"/>
    <property type="match status" value="1"/>
</dbReference>
<dbReference type="EMBL" id="JAFFHB010000001">
    <property type="protein sequence ID" value="KAK4672639.1"/>
    <property type="molecule type" value="Genomic_DNA"/>
</dbReference>
<dbReference type="Pfam" id="PF00857">
    <property type="entry name" value="Isochorismatase"/>
    <property type="match status" value="1"/>
</dbReference>
<keyword evidence="4 9" id="KW-0378">Hydrolase</keyword>
<dbReference type="Proteomes" id="UP001326199">
    <property type="component" value="Unassembled WGS sequence"/>
</dbReference>
<dbReference type="SUPFAM" id="SSF52499">
    <property type="entry name" value="Isochorismatase-like hydrolases"/>
    <property type="match status" value="1"/>
</dbReference>
<keyword evidence="3" id="KW-0479">Metal-binding</keyword>
<evidence type="ECO:0000256" key="7">
    <source>
        <dbReference type="ARBA" id="ARBA00043224"/>
    </source>
</evidence>
<evidence type="ECO:0000256" key="2">
    <source>
        <dbReference type="ARBA" id="ARBA00022642"/>
    </source>
</evidence>
<keyword evidence="10" id="KW-1185">Reference proteome</keyword>
<dbReference type="GO" id="GO:0008936">
    <property type="term" value="F:nicotinamidase activity"/>
    <property type="evidence" value="ECO:0007669"/>
    <property type="project" value="UniProtKB-EC"/>
</dbReference>
<name>A0ABR0HXL3_9PEZI</name>
<evidence type="ECO:0000259" key="8">
    <source>
        <dbReference type="Pfam" id="PF00857"/>
    </source>
</evidence>
<dbReference type="InterPro" id="IPR036380">
    <property type="entry name" value="Isochorismatase-like_sf"/>
</dbReference>
<organism evidence="9 10">
    <name type="scientific">Podospora pseudopauciseta</name>
    <dbReference type="NCBI Taxonomy" id="2093780"/>
    <lineage>
        <taxon>Eukaryota</taxon>
        <taxon>Fungi</taxon>
        <taxon>Dikarya</taxon>
        <taxon>Ascomycota</taxon>
        <taxon>Pezizomycotina</taxon>
        <taxon>Sordariomycetes</taxon>
        <taxon>Sordariomycetidae</taxon>
        <taxon>Sordariales</taxon>
        <taxon>Podosporaceae</taxon>
        <taxon>Podospora</taxon>
    </lineage>
</organism>
<dbReference type="EC" id="3.5.1.19" evidence="6"/>